<organism evidence="1 2">
    <name type="scientific">Fictibacillus aquaticus</name>
    <dbReference type="NCBI Taxonomy" id="2021314"/>
    <lineage>
        <taxon>Bacteria</taxon>
        <taxon>Bacillati</taxon>
        <taxon>Bacillota</taxon>
        <taxon>Bacilli</taxon>
        <taxon>Bacillales</taxon>
        <taxon>Fictibacillaceae</taxon>
        <taxon>Fictibacillus</taxon>
    </lineage>
</organism>
<protein>
    <recommendedName>
        <fullName evidence="3">P/Homo B domain-containing protein</fullName>
    </recommendedName>
</protein>
<reference evidence="1 2" key="1">
    <citation type="submission" date="2017-07" db="EMBL/GenBank/DDBJ databases">
        <title>Fictibacillus sp. nov. GDSW-R2A3 Genome sequencing and assembly.</title>
        <authorList>
            <person name="Mayilraj S."/>
        </authorList>
    </citation>
    <scope>NUCLEOTIDE SEQUENCE [LARGE SCALE GENOMIC DNA]</scope>
    <source>
        <strain evidence="1 2">GDSW-R2A3</strain>
    </source>
</reference>
<keyword evidence="2" id="KW-1185">Reference proteome</keyword>
<evidence type="ECO:0000313" key="1">
    <source>
        <dbReference type="EMBL" id="OYD59025.1"/>
    </source>
</evidence>
<sequence length="132" mass="13448">MTVQLNNLSHTFPDDIDILLVGPVTTQNAIIMSDVGGGGDAVNVTLLLDDDAPTPLPDVGPLVSGTFQPANYGGPEAFPPPAPAPAGGSALSIFNGSNPNGLWSLYIVDDLGGDVGSLAGGWELNITTCEFQ</sequence>
<comment type="caution">
    <text evidence="1">The sequence shown here is derived from an EMBL/GenBank/DDBJ whole genome shotgun (WGS) entry which is preliminary data.</text>
</comment>
<dbReference type="EMBL" id="NOII01000001">
    <property type="protein sequence ID" value="OYD59025.1"/>
    <property type="molecule type" value="Genomic_DNA"/>
</dbReference>
<dbReference type="AlphaFoldDB" id="A0A235FE43"/>
<gene>
    <name evidence="1" type="ORF">CGZ90_03740</name>
</gene>
<proteinExistence type="predicted"/>
<name>A0A235FE43_9BACL</name>
<dbReference type="Proteomes" id="UP000215059">
    <property type="component" value="Unassembled WGS sequence"/>
</dbReference>
<dbReference type="Gene3D" id="2.60.120.260">
    <property type="entry name" value="Galactose-binding domain-like"/>
    <property type="match status" value="1"/>
</dbReference>
<evidence type="ECO:0008006" key="3">
    <source>
        <dbReference type="Google" id="ProtNLM"/>
    </source>
</evidence>
<accession>A0A235FE43</accession>
<evidence type="ECO:0000313" key="2">
    <source>
        <dbReference type="Proteomes" id="UP000215059"/>
    </source>
</evidence>